<proteinExistence type="inferred from homology"/>
<organism evidence="4 5">
    <name type="scientific">Roseococcus suduntuyensis</name>
    <dbReference type="NCBI Taxonomy" id="455361"/>
    <lineage>
        <taxon>Bacteria</taxon>
        <taxon>Pseudomonadati</taxon>
        <taxon>Pseudomonadota</taxon>
        <taxon>Alphaproteobacteria</taxon>
        <taxon>Acetobacterales</taxon>
        <taxon>Roseomonadaceae</taxon>
        <taxon>Roseococcus</taxon>
    </lineage>
</organism>
<dbReference type="PROSITE" id="PS51318">
    <property type="entry name" value="TAT"/>
    <property type="match status" value="1"/>
</dbReference>
<dbReference type="RefSeq" id="WP_184384569.1">
    <property type="nucleotide sequence ID" value="NZ_JACIDJ010000004.1"/>
</dbReference>
<dbReference type="Proteomes" id="UP000553193">
    <property type="component" value="Unassembled WGS sequence"/>
</dbReference>
<dbReference type="InterPro" id="IPR028082">
    <property type="entry name" value="Peripla_BP_I"/>
</dbReference>
<keyword evidence="2" id="KW-0732">Signal</keyword>
<dbReference type="InterPro" id="IPR028081">
    <property type="entry name" value="Leu-bd"/>
</dbReference>
<dbReference type="Gene3D" id="3.40.50.2300">
    <property type="match status" value="2"/>
</dbReference>
<dbReference type="Pfam" id="PF13458">
    <property type="entry name" value="Peripla_BP_6"/>
    <property type="match status" value="1"/>
</dbReference>
<evidence type="ECO:0000313" key="5">
    <source>
        <dbReference type="Proteomes" id="UP000553193"/>
    </source>
</evidence>
<dbReference type="PANTHER" id="PTHR47151:SF2">
    <property type="entry name" value="AMINO ACID BINDING PROTEIN"/>
    <property type="match status" value="1"/>
</dbReference>
<dbReference type="SUPFAM" id="SSF53822">
    <property type="entry name" value="Periplasmic binding protein-like I"/>
    <property type="match status" value="1"/>
</dbReference>
<name>A0A840ADV6_9PROT</name>
<comment type="similarity">
    <text evidence="1">Belongs to the leucine-binding protein family.</text>
</comment>
<keyword evidence="5" id="KW-1185">Reference proteome</keyword>
<dbReference type="CDD" id="cd06340">
    <property type="entry name" value="PBP1_ABC_ligand_binding-like"/>
    <property type="match status" value="1"/>
</dbReference>
<dbReference type="InterPro" id="IPR006311">
    <property type="entry name" value="TAT_signal"/>
</dbReference>
<evidence type="ECO:0000313" key="4">
    <source>
        <dbReference type="EMBL" id="MBB3899102.1"/>
    </source>
</evidence>
<accession>A0A840ADV6</accession>
<dbReference type="EMBL" id="JACIDJ010000004">
    <property type="protein sequence ID" value="MBB3899102.1"/>
    <property type="molecule type" value="Genomic_DNA"/>
</dbReference>
<reference evidence="4 5" key="1">
    <citation type="submission" date="2020-08" db="EMBL/GenBank/DDBJ databases">
        <title>Genomic Encyclopedia of Type Strains, Phase IV (KMG-IV): sequencing the most valuable type-strain genomes for metagenomic binning, comparative biology and taxonomic classification.</title>
        <authorList>
            <person name="Goeker M."/>
        </authorList>
    </citation>
    <scope>NUCLEOTIDE SEQUENCE [LARGE SCALE GENOMIC DNA]</scope>
    <source>
        <strain evidence="4 5">DSM 19979</strain>
    </source>
</reference>
<evidence type="ECO:0000256" key="1">
    <source>
        <dbReference type="ARBA" id="ARBA00010062"/>
    </source>
</evidence>
<protein>
    <submittedName>
        <fullName evidence="4">Branched-chain amino acid transport system substrate-binding protein</fullName>
    </submittedName>
</protein>
<evidence type="ECO:0000256" key="2">
    <source>
        <dbReference type="ARBA" id="ARBA00022729"/>
    </source>
</evidence>
<sequence>MHHHLSRRGLLGGASALSLAPAAAFGQQREIKLGVIYDYTGPFAGGGSLASAIGTKHAIDMINERGGVEGHRLNAIYADAQSRTEVAINEMTRLLEQERVDIIMGVFSSAHCVPMAQRVNQQRRFMWANVCVASSVFKDRNLEYVFRAQVHSDQFGEASCRFVAENAQSRLGKPVRDVRVAIIYEDGPYGAGVAAGNEATARELGLRMVLKEGYAATAPDLSSLVTKLRRERPDVILHTGYNPDITLFLRQSRELGLRWRALIGHGAGYGQIDRLQQTFRQDANFIYNVDPVAAQLLNPASLASGLGDVTAEMVRRYRAETNVTEVPPHTSMGFNQTWILLTDVLPRAIRNHGGFTPDALRQAALATDIPVGGTIQGYGVQFNPPGHPMAGQNARSTPVVMQYVDGQTKIVWPEALKTADPVLPLPAGHAYAAR</sequence>
<dbReference type="PANTHER" id="PTHR47151">
    <property type="entry name" value="LEU/ILE/VAL-BINDING ABC TRANSPORTER SUBUNIT"/>
    <property type="match status" value="1"/>
</dbReference>
<comment type="caution">
    <text evidence="4">The sequence shown here is derived from an EMBL/GenBank/DDBJ whole genome shotgun (WGS) entry which is preliminary data.</text>
</comment>
<feature type="domain" description="Leucine-binding protein" evidence="3">
    <location>
        <begin position="30"/>
        <end position="370"/>
    </location>
</feature>
<evidence type="ECO:0000259" key="3">
    <source>
        <dbReference type="Pfam" id="PF13458"/>
    </source>
</evidence>
<dbReference type="AlphaFoldDB" id="A0A840ADV6"/>
<gene>
    <name evidence="4" type="ORF">GGQ83_002550</name>
</gene>